<gene>
    <name evidence="10" type="primary">putative Huntingtin</name>
    <name evidence="10" type="ORF">CLUMA_CG018007</name>
</gene>
<dbReference type="InterPro" id="IPR036236">
    <property type="entry name" value="Znf_C2H2_sf"/>
</dbReference>
<dbReference type="InterPro" id="IPR000091">
    <property type="entry name" value="Huntingtin"/>
</dbReference>
<feature type="region of interest" description="Disordered" evidence="8">
    <location>
        <begin position="291"/>
        <end position="330"/>
    </location>
</feature>
<evidence type="ECO:0000313" key="10">
    <source>
        <dbReference type="EMBL" id="CRL05136.1"/>
    </source>
</evidence>
<evidence type="ECO:0000256" key="1">
    <source>
        <dbReference type="ARBA" id="ARBA00002907"/>
    </source>
</evidence>
<dbReference type="Pfam" id="PF00096">
    <property type="entry name" value="zf-C2H2"/>
    <property type="match status" value="1"/>
</dbReference>
<feature type="domain" description="C2H2-type" evidence="9">
    <location>
        <begin position="399"/>
        <end position="426"/>
    </location>
</feature>
<dbReference type="InterPro" id="IPR048411">
    <property type="entry name" value="Htt_N_HEAT_rpt-1"/>
</dbReference>
<organism evidence="10 11">
    <name type="scientific">Clunio marinus</name>
    <dbReference type="NCBI Taxonomy" id="568069"/>
    <lineage>
        <taxon>Eukaryota</taxon>
        <taxon>Metazoa</taxon>
        <taxon>Ecdysozoa</taxon>
        <taxon>Arthropoda</taxon>
        <taxon>Hexapoda</taxon>
        <taxon>Insecta</taxon>
        <taxon>Pterygota</taxon>
        <taxon>Neoptera</taxon>
        <taxon>Endopterygota</taxon>
        <taxon>Diptera</taxon>
        <taxon>Nematocera</taxon>
        <taxon>Chironomoidea</taxon>
        <taxon>Chironomidae</taxon>
        <taxon>Clunio</taxon>
    </lineage>
</organism>
<evidence type="ECO:0000256" key="5">
    <source>
        <dbReference type="ARBA" id="ARBA00022490"/>
    </source>
</evidence>
<protein>
    <submittedName>
        <fullName evidence="10">CLUMA_CG018007, isoform A</fullName>
    </submittedName>
</protein>
<feature type="domain" description="C2H2-type" evidence="9">
    <location>
        <begin position="371"/>
        <end position="398"/>
    </location>
</feature>
<dbReference type="PANTHER" id="PTHR10170">
    <property type="entry name" value="HUNTINGTON DISEASE PROTEIN"/>
    <property type="match status" value="1"/>
</dbReference>
<feature type="compositionally biased region" description="Basic and acidic residues" evidence="8">
    <location>
        <begin position="298"/>
        <end position="308"/>
    </location>
</feature>
<dbReference type="GO" id="GO:0005737">
    <property type="term" value="C:cytoplasm"/>
    <property type="evidence" value="ECO:0007669"/>
    <property type="project" value="UniProtKB-SubCell"/>
</dbReference>
<dbReference type="PANTHER" id="PTHR10170:SF10">
    <property type="entry name" value="HUNTINGTIN"/>
    <property type="match status" value="1"/>
</dbReference>
<evidence type="ECO:0000259" key="9">
    <source>
        <dbReference type="PROSITE" id="PS50157"/>
    </source>
</evidence>
<feature type="compositionally biased region" description="Low complexity" evidence="8">
    <location>
        <begin position="479"/>
        <end position="491"/>
    </location>
</feature>
<evidence type="ECO:0000256" key="7">
    <source>
        <dbReference type="PROSITE-ProRule" id="PRU00042"/>
    </source>
</evidence>
<comment type="similarity">
    <text evidence="4">Belongs to the huntingtin family.</text>
</comment>
<feature type="compositionally biased region" description="Basic and acidic residues" evidence="8">
    <location>
        <begin position="453"/>
        <end position="478"/>
    </location>
</feature>
<dbReference type="Gene3D" id="3.30.160.60">
    <property type="entry name" value="Classic Zinc Finger"/>
    <property type="match status" value="3"/>
</dbReference>
<dbReference type="InterPro" id="IPR024613">
    <property type="entry name" value="Huntingtin_N_HEAT_rpt-2"/>
</dbReference>
<keyword evidence="5" id="KW-0963">Cytoplasm</keyword>
<feature type="domain" description="C2H2-type" evidence="9">
    <location>
        <begin position="343"/>
        <end position="370"/>
    </location>
</feature>
<dbReference type="GO" id="GO:0008270">
    <property type="term" value="F:zinc ion binding"/>
    <property type="evidence" value="ECO:0007669"/>
    <property type="project" value="UniProtKB-KW"/>
</dbReference>
<dbReference type="SUPFAM" id="SSF57667">
    <property type="entry name" value="beta-beta-alpha zinc fingers"/>
    <property type="match status" value="2"/>
</dbReference>
<name>A0A1J1IYG6_9DIPT</name>
<comment type="subcellular location">
    <subcellularLocation>
        <location evidence="3">Cytoplasm</location>
    </subcellularLocation>
    <subcellularLocation>
        <location evidence="2">Nucleus</location>
    </subcellularLocation>
</comment>
<dbReference type="InterPro" id="IPR013087">
    <property type="entry name" value="Znf_C2H2_type"/>
</dbReference>
<feature type="region of interest" description="Disordered" evidence="8">
    <location>
        <begin position="447"/>
        <end position="491"/>
    </location>
</feature>
<dbReference type="PROSITE" id="PS50157">
    <property type="entry name" value="ZINC_FINGER_C2H2_2"/>
    <property type="match status" value="4"/>
</dbReference>
<dbReference type="Pfam" id="PF20926">
    <property type="entry name" value="Htt_N-HEAT_1"/>
    <property type="match status" value="1"/>
</dbReference>
<feature type="region of interest" description="Disordered" evidence="8">
    <location>
        <begin position="161"/>
        <end position="186"/>
    </location>
</feature>
<dbReference type="PROSITE" id="PS00028">
    <property type="entry name" value="ZINC_FINGER_C2H2_1"/>
    <property type="match status" value="4"/>
</dbReference>
<dbReference type="Pfam" id="PF12372">
    <property type="entry name" value="Htt_N-HEAT"/>
    <property type="match status" value="3"/>
</dbReference>
<dbReference type="STRING" id="568069.A0A1J1IYG6"/>
<evidence type="ECO:0000256" key="8">
    <source>
        <dbReference type="SAM" id="MobiDB-lite"/>
    </source>
</evidence>
<evidence type="ECO:0000256" key="2">
    <source>
        <dbReference type="ARBA" id="ARBA00004123"/>
    </source>
</evidence>
<dbReference type="InterPro" id="IPR028426">
    <property type="entry name" value="Huntingtin_fam"/>
</dbReference>
<keyword evidence="7" id="KW-0863">Zinc-finger</keyword>
<evidence type="ECO:0000256" key="3">
    <source>
        <dbReference type="ARBA" id="ARBA00004496"/>
    </source>
</evidence>
<dbReference type="InterPro" id="IPR011989">
    <property type="entry name" value="ARM-like"/>
</dbReference>
<feature type="domain" description="C2H2-type" evidence="9">
    <location>
        <begin position="427"/>
        <end position="454"/>
    </location>
</feature>
<dbReference type="OrthoDB" id="10065698at2759"/>
<dbReference type="Proteomes" id="UP000183832">
    <property type="component" value="Unassembled WGS sequence"/>
</dbReference>
<reference evidence="10 11" key="1">
    <citation type="submission" date="2015-04" db="EMBL/GenBank/DDBJ databases">
        <authorList>
            <person name="Syromyatnikov M.Y."/>
            <person name="Popov V.N."/>
        </authorList>
    </citation>
    <scope>NUCLEOTIDE SEQUENCE [LARGE SCALE GENOMIC DNA]</scope>
</reference>
<dbReference type="Gene3D" id="1.25.10.10">
    <property type="entry name" value="Leucine-rich Repeat Variant"/>
    <property type="match status" value="2"/>
</dbReference>
<keyword evidence="6" id="KW-0539">Nucleus</keyword>
<dbReference type="InterPro" id="IPR048413">
    <property type="entry name" value="Htt_C-HEAT_rpt"/>
</dbReference>
<dbReference type="SUPFAM" id="SSF48371">
    <property type="entry name" value="ARM repeat"/>
    <property type="match status" value="2"/>
</dbReference>
<proteinExistence type="inferred from homology"/>
<dbReference type="InterPro" id="IPR016024">
    <property type="entry name" value="ARM-type_fold"/>
</dbReference>
<evidence type="ECO:0000256" key="4">
    <source>
        <dbReference type="ARBA" id="ARBA00007153"/>
    </source>
</evidence>
<keyword evidence="11" id="KW-1185">Reference proteome</keyword>
<sequence>MNFSPFTTSFANVNVNQFAKFTQNLATPNQVLSLVSGSDGNVQFLQTQPQMTSPATTMNPTQTYITLPITIPPSKPGDATQTFQIQVLNPNPVPQAPKFQMGQMQIPIHGLQQHGTTVLTVAYSPQEGEIVPNQMPDGGPVTVLAAIQPQDLQLLAQQNGLTQQHLQTSSQQQQTSDSDNDNQEKDRGRVNIKTEPTFWGQAPVTISAPNTLTTDLSEYFQSRNMNLQPYLKFNTDGMNIKKEMYSDALAQLQLSDNNNVISINNNYNADNSNTSMSGAGDTQDQSVEMDISQSTENGDEKIELDANGKVKKKRKIKKKPPKPKRPKPGQVHIATALDGTLLFCCPECQMAYPEKESLESHLAVHKIDRRYICDICGAGLKRKEHLERHKLGHNPERPYVCHICLKGFKRKEHLNLHAVIHSGHKTEICSECGKGFYRKDHLRKHIKSHLTKRAKEEAAHANHQESNKIDVSIKREKLSPSSSPGNNNQQTNEEIVPISSSLSIPHFNLPQEVTIHAIDSLKNTECNTKEKIGKFEMINQSLSALQNHSNYRNFLSNAVQILLLFCEDNDSNCRISAEENLNRIIRKAEKNQQIILIQIDLYHELKKNGNERSLRICLGLFAHYMRFIKHRRRKVYAQNLLPCILAIGKRKEPLVIETLAEFLKAFSQHLINCLTDGETMKLIELFLDNLSAECAIKRRCSAQNILTILQHSVKKDLLIKSIVLNLQESLGKNQTTSTTLGTLSLFRLLTSMLVESKEHHQKLLEILETCLNILKIETNHSIINANLEALTSLLSSAENCDELRELFTDDQKMLHKEMLLSRRSMSALMNIDSRKSSDTETLKLPDSYLQVPSIAASVMSTPNKSVTDFSDVEGDSFKSIDFDAEVTYSSSPSTVKNLIERGAETMSHKSTDSINSFFNSIATNTETVSKFFRKSSSDSPAHQSKSNEFMDDVSIGHLKDENIDIPDSQTLPETAEMALEDPPNNDDEVSEVFVESSSSIEQPARELFIGSIFDQSIVEYIVRVVTSKFLLDGIPKKLISDQIIRVSIKNLALSVVCECVKLKSDVLMMKLPKDFTDESMMVESLLSYLVDEDLRLEEEEKKRKNEMQVKDEEVANTSESFMEIKDDHFGECTTATFLDYFSPLSKSLDDQGLISLKNRIYEEKTKNREESAKKINRDLCQLLTRSEIVESSKLPLMETTLKMPEDKDCQFIVDILLYSSHTDPVLRSNVYMIIGNFLTDILRRNFDHQKFISRNEIAKDALEFKKLFQLMMKGLRDEIHTVVKQTLMAVEKLINLIISEMQENEVEELLDQLLLVFCNKYWLVQCKYSDVITKIDFKLLKHSIGAERFEVYQTQIIDQLFELLKDSDFRVRNHVSELLPTFLLNLTNKVDKKVTSSLKSFVNINLLNTFEAFYVNLKDQEACDESVELELTRFLYRMSNALMDLKDKNQYFGVIYALKILIRKFSPLKFRNAWKEFNILNVLLSFINKNSGIALDVSCQCDMLEVISSLIAANGITNHTIPDYNEFLLHLMRILNIFTHLLSNTKPLIVPKQKGKDIFTSSKELAIINSFGFFSNDHFYLKLYLMLKSSYESYRMTINQEAEVKLSQLLNVTFKSLQTLLELKKMRIDHVKLIDETVGYLIQIFPFQPQDCVVTIKVLLRFLFQKNFLTHANHLQLIRSSAEKHDEKFVFESFENFSTFDADESVRENSFESSIKQFDPLVIQGLRIFSKSPAKLQATVLDMLCQLLEFNVNYMQLDAKKVFVDFVMRQLEYLESGFVIDGDVLAPKIIHFLIYLTKLKDKKLTTIPKIINIIDNLLASTNPTVTTCGVEALLMLSMELFFRKTNVKGEPEVVEVHVKETNTQREVVISMMLKFMHVTKIQEHLVWILLKSRAFNFSIDENEIFQQIVMCVKDKKLFESQLIGIISKNILMESNNFGLILDAYWSLLDGEIDRSTIETCLMLQEQAIVKVEEFYLINHLKLHQMNHNQNEDESLENFLILHHKLLLRCLKEKNLKMIERLWKFLLFKKHPTVLQVFSVRIMNTKEIIDISCENLKVFDSSVKFLLSFDTTKKEISEIIARKEETKEAFDVSIQSLLSDDNRNEKEIAEMIKKQEDANQAFDNSIQLLLSTDRTKNKIVNEIQSHEKANRQKLMEIFYKNLFAKRNDINAWENDELMEFFKENERLECLLMFSQNILLDSLLEDQEISRIILKRLTVLDVPIDRVKYLLENVHEDCLMESLDYVIKETMKDSKFSRTLQFVMVKKLNSIRNEIVMGRQESLKFSEDSLDKIKSSTIMWKYPTFVQTIEEFVKFLKAKDNKDQLEINVNDLKEVIDESWFLSQAKTFISRSYNVAGKSEIAEMLLEIKSESKLITLLTSDDFNLKLLPTTLKVSFKKMLAQFQVDCIQINPHLNYMKVSPLLKISILILMKNLEKANDCDEEIVNLLAEVLSMFLRWIKKLHNISLMYVEAKVVEKFIGENLLKKSFFETILKFWKFLVQRLKTNKGATNTSILEVLEENRLWHEINQNNVEDVENLVTFIYNFLRDVFKNTDFVCRYQHPQVFDELSQDLESRIQIAKQIIFIAKLQEYYEDGELSNVVMSSKTRQNVVKFLEISRYLLRLDKLYQFAITPYEILLSYRSGDDLLIMQQEGSFKLKQIPIEYLNDSELLEFYIRRITRYGFTQRQQFEEVFMTLLVLLNQWNDMQDVEEQSYIKQLCLQTNVELIISCFCYPEIGFGGNLFFHLPRSEKIKMENIGLKKLHHVQNSLCCDLNVFYQPNLERINGHNNMIGCTSFEMNQFALNYTWQMIEMREEVASAGSILSRNVAYYHEKCGVDFKSALQLIYDVMTQMIDENPTLVLPQLVKLVDVLDNSEQFKWINRKMLSLYELIASEDTISHQHVVYLLCRSSAVLVPSLSELQQLQVIVNKYLGCTQIFVRNSALQGLLCLFESLCKTNTVMGGISDEMKLLRSCILNYTNKNGIVMESNISSSQHNKLIWSLNFYVIEMTSKFLSECDLLVDSVISANNVLKRTNDLNLFYLILNGLERLVILNSDKKMYREKIEKLSLDLMKMDNKLYSLGGLKLLVTCLYIGSLEQLENTEKSNGIVQDEPEIIMQSTEKIEILFTRIRVATIDEAKIYGKVLGQILKDLLPPNEILTKVVKELLIMSQSNCVCIATIIHQVFRSAIDSSYLVLLQEWLICSLQNFLTYPNNKKSIWFLSIIFLSSTLNQNLLKLFPILLDENLPINELYRIFLVSAKDFYEKLTEKQKYSFKEAFNNRIKSKEMSSSACSSTSPSNTTSYNNKLFHTLLQHI</sequence>
<dbReference type="EMBL" id="CVRI01000064">
    <property type="protein sequence ID" value="CRL05136.1"/>
    <property type="molecule type" value="Genomic_DNA"/>
</dbReference>
<keyword evidence="7" id="KW-0862">Zinc</keyword>
<dbReference type="Pfam" id="PF20927">
    <property type="entry name" value="Htt_C-HEAT"/>
    <property type="match status" value="1"/>
</dbReference>
<dbReference type="GO" id="GO:0005634">
    <property type="term" value="C:nucleus"/>
    <property type="evidence" value="ECO:0007669"/>
    <property type="project" value="UniProtKB-SubCell"/>
</dbReference>
<keyword evidence="7" id="KW-0479">Metal-binding</keyword>
<dbReference type="PRINTS" id="PR00375">
    <property type="entry name" value="HUNTINGTIN"/>
</dbReference>
<evidence type="ECO:0000256" key="6">
    <source>
        <dbReference type="ARBA" id="ARBA00023242"/>
    </source>
</evidence>
<evidence type="ECO:0000313" key="11">
    <source>
        <dbReference type="Proteomes" id="UP000183832"/>
    </source>
</evidence>
<dbReference type="SMART" id="SM00355">
    <property type="entry name" value="ZnF_C2H2"/>
    <property type="match status" value="4"/>
</dbReference>
<accession>A0A1J1IYG6</accession>
<comment type="function">
    <text evidence="1">May play a role in microtubule-mediated transport or vesicle function.</text>
</comment>
<feature type="compositionally biased region" description="Basic residues" evidence="8">
    <location>
        <begin position="309"/>
        <end position="327"/>
    </location>
</feature>
<feature type="compositionally biased region" description="Low complexity" evidence="8">
    <location>
        <begin position="161"/>
        <end position="177"/>
    </location>
</feature>